<evidence type="ECO:0000259" key="1">
    <source>
        <dbReference type="Pfam" id="PF00535"/>
    </source>
</evidence>
<comment type="caution">
    <text evidence="2">The sequence shown here is derived from an EMBL/GenBank/DDBJ whole genome shotgun (WGS) entry which is preliminary data.</text>
</comment>
<proteinExistence type="predicted"/>
<gene>
    <name evidence="2" type="ORF">DUE52_16500</name>
</gene>
<protein>
    <submittedName>
        <fullName evidence="2">Glycosyltransferase family 2 protein</fullName>
    </submittedName>
</protein>
<dbReference type="RefSeq" id="WP_114407134.1">
    <property type="nucleotide sequence ID" value="NZ_QOWE01000013.1"/>
</dbReference>
<dbReference type="EMBL" id="QOWE01000013">
    <property type="protein sequence ID" value="RCR68358.1"/>
    <property type="molecule type" value="Genomic_DNA"/>
</dbReference>
<keyword evidence="3" id="KW-1185">Reference proteome</keyword>
<dbReference type="PANTHER" id="PTHR43179">
    <property type="entry name" value="RHAMNOSYLTRANSFERASE WBBL"/>
    <property type="match status" value="1"/>
</dbReference>
<organism evidence="2 3">
    <name type="scientific">Larkinella punicea</name>
    <dbReference type="NCBI Taxonomy" id="2315727"/>
    <lineage>
        <taxon>Bacteria</taxon>
        <taxon>Pseudomonadati</taxon>
        <taxon>Bacteroidota</taxon>
        <taxon>Cytophagia</taxon>
        <taxon>Cytophagales</taxon>
        <taxon>Spirosomataceae</taxon>
        <taxon>Larkinella</taxon>
    </lineage>
</organism>
<dbReference type="InterPro" id="IPR029044">
    <property type="entry name" value="Nucleotide-diphossugar_trans"/>
</dbReference>
<accession>A0A368JL21</accession>
<dbReference type="PANTHER" id="PTHR43179:SF7">
    <property type="entry name" value="RHAMNOSYLTRANSFERASE WBBL"/>
    <property type="match status" value="1"/>
</dbReference>
<dbReference type="AlphaFoldDB" id="A0A368JL21"/>
<dbReference type="Proteomes" id="UP000253383">
    <property type="component" value="Unassembled WGS sequence"/>
</dbReference>
<dbReference type="SUPFAM" id="SSF53448">
    <property type="entry name" value="Nucleotide-diphospho-sugar transferases"/>
    <property type="match status" value="1"/>
</dbReference>
<evidence type="ECO:0000313" key="2">
    <source>
        <dbReference type="EMBL" id="RCR68358.1"/>
    </source>
</evidence>
<feature type="domain" description="Glycosyltransferase 2-like" evidence="1">
    <location>
        <begin position="5"/>
        <end position="145"/>
    </location>
</feature>
<keyword evidence="2" id="KW-0808">Transferase</keyword>
<sequence length="303" mass="34904">MIVRVVMLNYNTVDLTLKCVDYVLQQNEPDCHIVVVDNGSLESNYQELKSKLPASVFLIRSQINAGFSAGNNRGCGRIKNLPDPDNYLFINSDAFLTQPGTIRALRTELENYPEAVAISPLVHTTSNSVPVRLQIQVRRLLSPGWLIVFHSPILRRLPFVRQRYHRFIYRDLVPYSEKTYPVESINGAVFMMKSDFLHHIGLLDEGTFLYLEEIVLGEQIRREGKICLLHGGVIVPHIQGATTGSQRGKLSKKSFNFFIDSEAYLLNKYHNYSSFNLGIIRKMRLFEFFIKSIRERFCQFIRI</sequence>
<reference evidence="2 3" key="1">
    <citation type="submission" date="2018-07" db="EMBL/GenBank/DDBJ databases">
        <title>Genome analysis of Larkinella rosea.</title>
        <authorList>
            <person name="Zhou Z."/>
            <person name="Wang G."/>
        </authorList>
    </citation>
    <scope>NUCLEOTIDE SEQUENCE [LARGE SCALE GENOMIC DNA]</scope>
    <source>
        <strain evidence="3">zzj9</strain>
    </source>
</reference>
<dbReference type="OrthoDB" id="9771846at2"/>
<dbReference type="Pfam" id="PF00535">
    <property type="entry name" value="Glycos_transf_2"/>
    <property type="match status" value="1"/>
</dbReference>
<dbReference type="GO" id="GO:0016740">
    <property type="term" value="F:transferase activity"/>
    <property type="evidence" value="ECO:0007669"/>
    <property type="project" value="UniProtKB-KW"/>
</dbReference>
<dbReference type="InterPro" id="IPR001173">
    <property type="entry name" value="Glyco_trans_2-like"/>
</dbReference>
<name>A0A368JL21_9BACT</name>
<evidence type="ECO:0000313" key="3">
    <source>
        <dbReference type="Proteomes" id="UP000253383"/>
    </source>
</evidence>
<dbReference type="Gene3D" id="3.90.550.10">
    <property type="entry name" value="Spore Coat Polysaccharide Biosynthesis Protein SpsA, Chain A"/>
    <property type="match status" value="1"/>
</dbReference>